<feature type="non-terminal residue" evidence="3">
    <location>
        <position position="191"/>
    </location>
</feature>
<evidence type="ECO:0000259" key="2">
    <source>
        <dbReference type="SMART" id="SM00832"/>
    </source>
</evidence>
<reference evidence="3" key="1">
    <citation type="submission" date="2023-07" db="EMBL/GenBank/DDBJ databases">
        <authorList>
            <person name="Stuckert A."/>
        </authorList>
    </citation>
    <scope>NUCLEOTIDE SEQUENCE</scope>
</reference>
<evidence type="ECO:0000313" key="4">
    <source>
        <dbReference type="Proteomes" id="UP001176940"/>
    </source>
</evidence>
<dbReference type="InterPro" id="IPR036084">
    <property type="entry name" value="Ser_inhib-like_sf"/>
</dbReference>
<comment type="caution">
    <text evidence="3">The sequence shown here is derived from an EMBL/GenBank/DDBJ whole genome shotgun (WGS) entry which is preliminary data.</text>
</comment>
<evidence type="ECO:0000256" key="1">
    <source>
        <dbReference type="ARBA" id="ARBA00023157"/>
    </source>
</evidence>
<evidence type="ECO:0000313" key="3">
    <source>
        <dbReference type="EMBL" id="CAJ0959098.1"/>
    </source>
</evidence>
<dbReference type="InterPro" id="IPR002919">
    <property type="entry name" value="TIL_dom"/>
</dbReference>
<keyword evidence="4" id="KW-1185">Reference proteome</keyword>
<name>A0ABN9M800_9NEOB</name>
<proteinExistence type="predicted"/>
<dbReference type="SMART" id="SM00832">
    <property type="entry name" value="C8"/>
    <property type="match status" value="1"/>
</dbReference>
<dbReference type="Pfam" id="PF08742">
    <property type="entry name" value="C8"/>
    <property type="match status" value="1"/>
</dbReference>
<dbReference type="InterPro" id="IPR050780">
    <property type="entry name" value="Mucin_vWF_Thrombospondin_sf"/>
</dbReference>
<feature type="domain" description="VWF/SSPO/Zonadhesin-like cysteine-rich" evidence="2">
    <location>
        <begin position="40"/>
        <end position="114"/>
    </location>
</feature>
<dbReference type="PANTHER" id="PTHR11339">
    <property type="entry name" value="EXTRACELLULAR MATRIX GLYCOPROTEIN RELATED"/>
    <property type="match status" value="1"/>
</dbReference>
<keyword evidence="1" id="KW-1015">Disulfide bond</keyword>
<dbReference type="Proteomes" id="UP001176940">
    <property type="component" value="Unassembled WGS sequence"/>
</dbReference>
<feature type="non-terminal residue" evidence="3">
    <location>
        <position position="1"/>
    </location>
</feature>
<organism evidence="3 4">
    <name type="scientific">Ranitomeya imitator</name>
    <name type="common">mimic poison frog</name>
    <dbReference type="NCBI Taxonomy" id="111125"/>
    <lineage>
        <taxon>Eukaryota</taxon>
        <taxon>Metazoa</taxon>
        <taxon>Chordata</taxon>
        <taxon>Craniata</taxon>
        <taxon>Vertebrata</taxon>
        <taxon>Euteleostomi</taxon>
        <taxon>Amphibia</taxon>
        <taxon>Batrachia</taxon>
        <taxon>Anura</taxon>
        <taxon>Neobatrachia</taxon>
        <taxon>Hyloidea</taxon>
        <taxon>Dendrobatidae</taxon>
        <taxon>Dendrobatinae</taxon>
        <taxon>Ranitomeya</taxon>
    </lineage>
</organism>
<dbReference type="CDD" id="cd19941">
    <property type="entry name" value="TIL"/>
    <property type="match status" value="1"/>
</dbReference>
<protein>
    <recommendedName>
        <fullName evidence="2">VWF/SSPO/Zonadhesin-like cysteine-rich domain-containing protein</fullName>
    </recommendedName>
</protein>
<dbReference type="Gene3D" id="2.10.25.10">
    <property type="entry name" value="Laminin"/>
    <property type="match status" value="1"/>
</dbReference>
<accession>A0ABN9M800</accession>
<gene>
    <name evidence="3" type="ORF">RIMI_LOCUS16700374</name>
</gene>
<dbReference type="InterPro" id="IPR014853">
    <property type="entry name" value="VWF/SSPO/ZAN-like_Cys-rich_dom"/>
</dbReference>
<dbReference type="Pfam" id="PF01826">
    <property type="entry name" value="TIL"/>
    <property type="match status" value="1"/>
</dbReference>
<dbReference type="EMBL" id="CAUEEQ010047174">
    <property type="protein sequence ID" value="CAJ0959098.1"/>
    <property type="molecule type" value="Genomic_DNA"/>
</dbReference>
<dbReference type="SUPFAM" id="SSF57567">
    <property type="entry name" value="Serine protease inhibitors"/>
    <property type="match status" value="1"/>
</dbReference>
<sequence>ILAEKSYEFANSWALHGGDKRCKRIYPPSNTCNISSDAAEKDFMQRCQYLKSSPVFMKCHQAVNPDPFIAICENDMCECAEDVRCPCHTFLEYARTCAQQGVIVSRWPIETACKPQCPHGMVYKECVSPCVKSCQSLDINEVCQEQCTDGCSCPEGKVLDGSRCVAQEECSCIHSGNRYPVGSTIKRDCNT</sequence>